<dbReference type="AlphaFoldDB" id="A0A392PAE9"/>
<keyword evidence="3" id="KW-1185">Reference proteome</keyword>
<sequence length="27" mass="2964">GENEDMEDDCGEDGDGENETSSRECLK</sequence>
<dbReference type="Proteomes" id="UP000265520">
    <property type="component" value="Unassembled WGS sequence"/>
</dbReference>
<feature type="region of interest" description="Disordered" evidence="1">
    <location>
        <begin position="1"/>
        <end position="27"/>
    </location>
</feature>
<protein>
    <submittedName>
        <fullName evidence="2">Uncharacterized protein</fullName>
    </submittedName>
</protein>
<proteinExistence type="predicted"/>
<feature type="compositionally biased region" description="Acidic residues" evidence="1">
    <location>
        <begin position="1"/>
        <end position="18"/>
    </location>
</feature>
<organism evidence="2 3">
    <name type="scientific">Trifolium medium</name>
    <dbReference type="NCBI Taxonomy" id="97028"/>
    <lineage>
        <taxon>Eukaryota</taxon>
        <taxon>Viridiplantae</taxon>
        <taxon>Streptophyta</taxon>
        <taxon>Embryophyta</taxon>
        <taxon>Tracheophyta</taxon>
        <taxon>Spermatophyta</taxon>
        <taxon>Magnoliopsida</taxon>
        <taxon>eudicotyledons</taxon>
        <taxon>Gunneridae</taxon>
        <taxon>Pentapetalae</taxon>
        <taxon>rosids</taxon>
        <taxon>fabids</taxon>
        <taxon>Fabales</taxon>
        <taxon>Fabaceae</taxon>
        <taxon>Papilionoideae</taxon>
        <taxon>50 kb inversion clade</taxon>
        <taxon>NPAAA clade</taxon>
        <taxon>Hologalegina</taxon>
        <taxon>IRL clade</taxon>
        <taxon>Trifolieae</taxon>
        <taxon>Trifolium</taxon>
    </lineage>
</organism>
<accession>A0A392PAE9</accession>
<evidence type="ECO:0000256" key="1">
    <source>
        <dbReference type="SAM" id="MobiDB-lite"/>
    </source>
</evidence>
<reference evidence="2 3" key="1">
    <citation type="journal article" date="2018" name="Front. Plant Sci.">
        <title>Red Clover (Trifolium pratense) and Zigzag Clover (T. medium) - A Picture of Genomic Similarities and Differences.</title>
        <authorList>
            <person name="Dluhosova J."/>
            <person name="Istvanek J."/>
            <person name="Nedelnik J."/>
            <person name="Repkova J."/>
        </authorList>
    </citation>
    <scope>NUCLEOTIDE SEQUENCE [LARGE SCALE GENOMIC DNA]</scope>
    <source>
        <strain evidence="3">cv. 10/8</strain>
        <tissue evidence="2">Leaf</tissue>
    </source>
</reference>
<comment type="caution">
    <text evidence="2">The sequence shown here is derived from an EMBL/GenBank/DDBJ whole genome shotgun (WGS) entry which is preliminary data.</text>
</comment>
<name>A0A392PAE9_9FABA</name>
<evidence type="ECO:0000313" key="3">
    <source>
        <dbReference type="Proteomes" id="UP000265520"/>
    </source>
</evidence>
<dbReference type="EMBL" id="LXQA010068362">
    <property type="protein sequence ID" value="MCI08256.1"/>
    <property type="molecule type" value="Genomic_DNA"/>
</dbReference>
<evidence type="ECO:0000313" key="2">
    <source>
        <dbReference type="EMBL" id="MCI08256.1"/>
    </source>
</evidence>
<feature type="non-terminal residue" evidence="2">
    <location>
        <position position="1"/>
    </location>
</feature>